<dbReference type="GO" id="GO:0015199">
    <property type="term" value="F:amino-acid betaine transmembrane transporter activity"/>
    <property type="evidence" value="ECO:0007669"/>
    <property type="project" value="TreeGrafter"/>
</dbReference>
<dbReference type="Pfam" id="PF00893">
    <property type="entry name" value="Multi_Drug_Res"/>
    <property type="match status" value="1"/>
</dbReference>
<evidence type="ECO:0000256" key="4">
    <source>
        <dbReference type="ARBA" id="ARBA00022692"/>
    </source>
</evidence>
<keyword evidence="4 7" id="KW-0812">Transmembrane</keyword>
<comment type="similarity">
    <text evidence="7">Belongs to the drug/metabolite transporter (DMT) superfamily. Small multidrug resistance (SMR) (TC 2.A.7.1) family.</text>
</comment>
<evidence type="ECO:0000313" key="9">
    <source>
        <dbReference type="EMBL" id="HIU68773.1"/>
    </source>
</evidence>
<reference evidence="9" key="2">
    <citation type="journal article" date="2021" name="PeerJ">
        <title>Extensive microbial diversity within the chicken gut microbiome revealed by metagenomics and culture.</title>
        <authorList>
            <person name="Gilroy R."/>
            <person name="Ravi A."/>
            <person name="Getino M."/>
            <person name="Pursley I."/>
            <person name="Horton D.L."/>
            <person name="Alikhan N.F."/>
            <person name="Baker D."/>
            <person name="Gharbi K."/>
            <person name="Hall N."/>
            <person name="Watson M."/>
            <person name="Adriaenssens E.M."/>
            <person name="Foster-Nyarko E."/>
            <person name="Jarju S."/>
            <person name="Secka A."/>
            <person name="Antonio M."/>
            <person name="Oren A."/>
            <person name="Chaudhuri R.R."/>
            <person name="La Ragione R."/>
            <person name="Hildebrand F."/>
            <person name="Pallen M.J."/>
        </authorList>
    </citation>
    <scope>NUCLEOTIDE SEQUENCE</scope>
    <source>
        <strain evidence="9">CHK176-6737</strain>
    </source>
</reference>
<dbReference type="Gene3D" id="1.10.3730.20">
    <property type="match status" value="1"/>
</dbReference>
<evidence type="ECO:0000256" key="7">
    <source>
        <dbReference type="RuleBase" id="RU003942"/>
    </source>
</evidence>
<evidence type="ECO:0000313" key="10">
    <source>
        <dbReference type="Proteomes" id="UP000824125"/>
    </source>
</evidence>
<keyword evidence="2" id="KW-0813">Transport</keyword>
<comment type="caution">
    <text evidence="9">The sequence shown here is derived from an EMBL/GenBank/DDBJ whole genome shotgun (WGS) entry which is preliminary data.</text>
</comment>
<comment type="subcellular location">
    <subcellularLocation>
        <location evidence="1 7">Cell membrane</location>
        <topology evidence="1 7">Multi-pass membrane protein</topology>
    </subcellularLocation>
</comment>
<dbReference type="GO" id="GO:0015297">
    <property type="term" value="F:antiporter activity"/>
    <property type="evidence" value="ECO:0007669"/>
    <property type="project" value="TreeGrafter"/>
</dbReference>
<feature type="transmembrane region" description="Helical" evidence="8">
    <location>
        <begin position="57"/>
        <end position="78"/>
    </location>
</feature>
<protein>
    <submittedName>
        <fullName evidence="9">Multidrug efflux SMR transporter</fullName>
    </submittedName>
</protein>
<dbReference type="GO" id="GO:0015220">
    <property type="term" value="F:choline transmembrane transporter activity"/>
    <property type="evidence" value="ECO:0007669"/>
    <property type="project" value="TreeGrafter"/>
</dbReference>
<dbReference type="Proteomes" id="UP000824125">
    <property type="component" value="Unassembled WGS sequence"/>
</dbReference>
<dbReference type="GO" id="GO:0005886">
    <property type="term" value="C:plasma membrane"/>
    <property type="evidence" value="ECO:0007669"/>
    <property type="project" value="UniProtKB-SubCell"/>
</dbReference>
<dbReference type="InterPro" id="IPR000390">
    <property type="entry name" value="Small_drug/metabolite_transptr"/>
</dbReference>
<dbReference type="SUPFAM" id="SSF103481">
    <property type="entry name" value="Multidrug resistance efflux transporter EmrE"/>
    <property type="match status" value="1"/>
</dbReference>
<organism evidence="9 10">
    <name type="scientific">Candidatus Scybalenecus merdavium</name>
    <dbReference type="NCBI Taxonomy" id="2840939"/>
    <lineage>
        <taxon>Bacteria</taxon>
        <taxon>Bacillati</taxon>
        <taxon>Bacillota</taxon>
        <taxon>Clostridia</taxon>
        <taxon>Eubacteriales</taxon>
        <taxon>Oscillospiraceae</taxon>
        <taxon>Oscillospiraceae incertae sedis</taxon>
        <taxon>Candidatus Scybalenecus</taxon>
    </lineage>
</organism>
<reference evidence="9" key="1">
    <citation type="submission" date="2020-10" db="EMBL/GenBank/DDBJ databases">
        <authorList>
            <person name="Gilroy R."/>
        </authorList>
    </citation>
    <scope>NUCLEOTIDE SEQUENCE</scope>
    <source>
        <strain evidence="9">CHK176-6737</strain>
    </source>
</reference>
<evidence type="ECO:0000256" key="3">
    <source>
        <dbReference type="ARBA" id="ARBA00022475"/>
    </source>
</evidence>
<evidence type="ECO:0000256" key="5">
    <source>
        <dbReference type="ARBA" id="ARBA00022989"/>
    </source>
</evidence>
<name>A0A9D1MU26_9FIRM</name>
<evidence type="ECO:0000256" key="1">
    <source>
        <dbReference type="ARBA" id="ARBA00004651"/>
    </source>
</evidence>
<dbReference type="PANTHER" id="PTHR30561">
    <property type="entry name" value="SMR FAMILY PROTON-DEPENDENT DRUG EFFLUX TRANSPORTER SUGE"/>
    <property type="match status" value="1"/>
</dbReference>
<dbReference type="EMBL" id="DVNM01000012">
    <property type="protein sequence ID" value="HIU68773.1"/>
    <property type="molecule type" value="Genomic_DNA"/>
</dbReference>
<dbReference type="InterPro" id="IPR045324">
    <property type="entry name" value="Small_multidrug_res"/>
</dbReference>
<evidence type="ECO:0000256" key="6">
    <source>
        <dbReference type="ARBA" id="ARBA00023136"/>
    </source>
</evidence>
<keyword evidence="3" id="KW-1003">Cell membrane</keyword>
<sequence length="107" mass="11642">MAYVFLALAIVFELIATTLLKYSEGFKRPVPTIACIALYIVCYFFLARALNDINLGVAYATWSGVGIVVTALISYFLFKQQLSLVTVLGMVLVIAGCIMINLTSAAH</sequence>
<dbReference type="PANTHER" id="PTHR30561:SF1">
    <property type="entry name" value="MULTIDRUG TRANSPORTER EMRE"/>
    <property type="match status" value="1"/>
</dbReference>
<accession>A0A9D1MU26</accession>
<gene>
    <name evidence="9" type="ORF">IAD23_02295</name>
</gene>
<keyword evidence="6 8" id="KW-0472">Membrane</keyword>
<feature type="transmembrane region" description="Helical" evidence="8">
    <location>
        <begin position="30"/>
        <end position="50"/>
    </location>
</feature>
<dbReference type="InterPro" id="IPR037185">
    <property type="entry name" value="EmrE-like"/>
</dbReference>
<proteinExistence type="inferred from homology"/>
<dbReference type="AlphaFoldDB" id="A0A9D1MU26"/>
<dbReference type="GO" id="GO:0031460">
    <property type="term" value="P:glycine betaine transport"/>
    <property type="evidence" value="ECO:0007669"/>
    <property type="project" value="TreeGrafter"/>
</dbReference>
<evidence type="ECO:0000256" key="8">
    <source>
        <dbReference type="SAM" id="Phobius"/>
    </source>
</evidence>
<feature type="transmembrane region" description="Helical" evidence="8">
    <location>
        <begin position="84"/>
        <end position="102"/>
    </location>
</feature>
<keyword evidence="5 8" id="KW-1133">Transmembrane helix</keyword>
<evidence type="ECO:0000256" key="2">
    <source>
        <dbReference type="ARBA" id="ARBA00022448"/>
    </source>
</evidence>
<dbReference type="FunFam" id="1.10.3730.20:FF:000001">
    <property type="entry name" value="Quaternary ammonium compound resistance transporter SugE"/>
    <property type="match status" value="1"/>
</dbReference>